<evidence type="ECO:0000256" key="4">
    <source>
        <dbReference type="ARBA" id="ARBA00022553"/>
    </source>
</evidence>
<dbReference type="Gene3D" id="3.30.70.3290">
    <property type="match status" value="2"/>
</dbReference>
<feature type="active site" description="Proton donor; for dehydratase activity" evidence="9">
    <location>
        <position position="2849"/>
    </location>
</feature>
<dbReference type="InterPro" id="IPR036291">
    <property type="entry name" value="NAD(P)-bd_dom_sf"/>
</dbReference>
<dbReference type="KEGG" id="sle:cxmE"/>
<dbReference type="InterPro" id="IPR016039">
    <property type="entry name" value="Thiolase-like"/>
</dbReference>
<dbReference type="GO" id="GO:0033068">
    <property type="term" value="P:macrolide biosynthetic process"/>
    <property type="evidence" value="ECO:0007669"/>
    <property type="project" value="UniProtKB-ARBA"/>
</dbReference>
<dbReference type="Pfam" id="PF00109">
    <property type="entry name" value="ketoacyl-synt"/>
    <property type="match status" value="2"/>
</dbReference>
<dbReference type="SMART" id="SM00823">
    <property type="entry name" value="PKS_PP"/>
    <property type="match status" value="2"/>
</dbReference>
<dbReference type="SUPFAM" id="SSF55048">
    <property type="entry name" value="Probable ACP-binding domain of malonyl-CoA ACP transacylase"/>
    <property type="match status" value="2"/>
</dbReference>
<dbReference type="FunFam" id="1.10.1200.10:FF:000007">
    <property type="entry name" value="Probable polyketide synthase pks17"/>
    <property type="match status" value="1"/>
</dbReference>
<dbReference type="SMART" id="SM00822">
    <property type="entry name" value="PKS_KR"/>
    <property type="match status" value="2"/>
</dbReference>
<dbReference type="FunFam" id="3.40.366.10:FF:000002">
    <property type="entry name" value="Probable polyketide synthase 2"/>
    <property type="match status" value="2"/>
</dbReference>
<evidence type="ECO:0000259" key="11">
    <source>
        <dbReference type="PROSITE" id="PS50075"/>
    </source>
</evidence>
<dbReference type="InterPro" id="IPR013968">
    <property type="entry name" value="PKS_KR"/>
</dbReference>
<dbReference type="SMART" id="SM00826">
    <property type="entry name" value="PKS_DH"/>
    <property type="match status" value="2"/>
</dbReference>
<dbReference type="FunFam" id="3.40.47.10:FF:000019">
    <property type="entry name" value="Polyketide synthase type I"/>
    <property type="match status" value="2"/>
</dbReference>
<proteinExistence type="predicted"/>
<dbReference type="Pfam" id="PF16197">
    <property type="entry name" value="KAsynt_C_assoc"/>
    <property type="match status" value="2"/>
</dbReference>
<dbReference type="PANTHER" id="PTHR43775">
    <property type="entry name" value="FATTY ACID SYNTHASE"/>
    <property type="match status" value="1"/>
</dbReference>
<feature type="active site" description="Proton acceptor; for dehydratase activity" evidence="9">
    <location>
        <position position="962"/>
    </location>
</feature>
<dbReference type="GO" id="GO:0031177">
    <property type="term" value="F:phosphopantetheine binding"/>
    <property type="evidence" value="ECO:0007669"/>
    <property type="project" value="InterPro"/>
</dbReference>
<dbReference type="PROSITE" id="PS00606">
    <property type="entry name" value="KS3_1"/>
    <property type="match status" value="2"/>
</dbReference>
<dbReference type="PROSITE" id="PS50075">
    <property type="entry name" value="CARRIER"/>
    <property type="match status" value="2"/>
</dbReference>
<sequence length="3488" mass="360581">MATDEKLLQYLKRVTTELHTLRKQGARHADEPIAIVGMACRLPGGVASPEDLWRLVADGVDALSDFPEDRGWDLEGLFDPDPDHPGTSYATQGGFLQGAGQFDAGLFGISPREALVMDPQQRLLLETSWEALEHAGVDPVSLKGSDVGVFSGVFTQGYGTGAGAVPPELEGYVGTGGASSVASGRVSYVFGLEGPAVTIDTACSSSLVAMHLAAQSLRLGECSMALAGGATVMPTPGTFVAFSRQRVLAADGRCKAFADAADGTGWAEGVGVVVLERLSVARERGHRVLAVLRGSAVNQDGASNGLTAPNGPSQQRVIRKALANAGLVPADIDAVEAHGTGTALGDPIEAQALLTTYGQGREPGKPLWLGSLKSNIGHAQAAAGVASVIKMVEALRHGVLPPTLHVDQPTTQVDWSEGAVELLTEAREWPRADRPRRAGVSSFGISGTNAHLILEEAPHDDPDQKPDAALPASGAVPLVVSAGSPRSLAAQAQRLASALTSAPHLSPTSLAGALLSSRALLGERAVVLAGTRDEALTGLTALTEGEARAGVVTGSAAEPGKVVWVFPGQGSQRVGMGRELYDRFPVFAQALDEVCSLLDEHLTGRVDHPVLDVVLGRVAGAGELLGQTVFTQAGLFAVESALFRLVESWGVRPDAVIGHSVGEIAAAFAAGAVSLDDAARMVAARGRLMQALPPGGVMVAVAAGEAEVAGLLGEGVELAAVNGPSSVVLSGEHDAVLAVAERLKAQGRKTKQLAVSHAFHSAGMASMLADFAAEISTVRWRRPQIPLVSNVTGRLADPEELADPGYWAEHVRRPVRFADGITAAVEYGGTLFVELGPGTALTPLVEQTAADVTCVPALRDGRPETHSLLGAMAELFVRGVPVDWARTLPAHVSAAHLDLPTYAFDHQHYWLAAGAQPTDAASLGQVAVEHPMLGAVVRLPQSDGLVFTSRLSLRTHPWLADHAIGGVVLVAGTGLVELAVRAGDEAGCTVLDELVIETPLVVPGQGGVCVQVALGAPDENGSRTVDVYSLGDHDSWTRHATGLLSAAPTPRRAGYDFTTWPPPRAERVEVEGFYESLVGNGYAYGPVFQGLRSVWRRGDEVFAEVALPEEQRKEADRYGIHPALLDAALHAGMLGAAAPTDGQEPDAPVLPFAWNGLVLHAAGASALRVRLTTSGPGAVALEAADETGDLVVAVDSLVSRPVSVQRPGLKDALFLVEWSELAAVAGEPSPSWHPVTSADELPSGIAVLEASGGQESPLSLTSRVLAVAQAWLAGPALEDARLVVVTRGAVAAGDGAVTDAAGAAVWGLVRAAQAENPDRIVLLDLEADRSVDDVLGSALACGEPQLAVRGTTLSAPRLARAEGADPEGVFGPESAVLVSGAGSLGALVARHLVVRHGVRRLVLASRQGPRAEYVSELIGELSAQGATVDVVACDVSDRDQVAALLETYRPTAVVHTAGVLDDGVIGTLTPDRLATVFAPKVDAVRHFDELTRAMGLELDAFVVFSSASGVFGSAGQGNYAAANAVLDALMTRRRADGLPGTSLAWGLWQQTDGMTAHLGEADQARANRGGVLALTAAEGMELFDAAVGSGQALLVPVKLELRATREGRVPYLLRGLVRPGRRQAQGTVAGGEGGSGALVRRLAGLGASEQEEVLLGLVRTQTAIVLGHDGPDRVRAETAFKEAGFDSLTSVELRNRLREATGLKLAATLVFDYPTPAALARHLRDQLGDTVVEAPLREPAPAAAADPDEPIAIVGMACRLPGGVADPDGLWRLVREGREGLSPFPEDRGWDLAGLFDPDPDHPGTSYTRHGGFLEGAGLFDAGFFGISPREALVMDPQQRLLLETSWEALEGAGVDPAALKGTDVGVFTGVSSQGYGMGAAASEVEGYASTAAASSVASGRVSYVFGFEGPAVTLDTACSSSLVAMHLAAQSLRQGECSMALAGGATVMATPGTFVEFSRQRGLAGDGRCKAYADGADGTGWSEGVGVVVLERLSVAWERGHRVLAVLRGSAVNQDGASNGLTAPNGPSQQRVIRRALAGAGLSAADVDVVEGHGTGTALGDPIEAQALLATYGQGREPGKPLWLGSVKSNIGHTQSAAGVAGVIKMVQALRHGVLPPTLHVDQPTTQVDWSEGAVELLTEAREWPRADRPRRAGVSGFGISGTNAHLILEEAPAEEPAPVPADMPPTGVVPLVVSARSAASLAGQAERLAPLVEAADRTPLTALAGALLSRRALLGERAVVLAGTRDEALTGLTALAQGETTSTGVVVGKVPASGRPGKVVWVFPGQGSQRVGMGRELYDRFPVFAQALDEVCSLLDEHLTGRVDHPVLDVVLGRVAGAGELLGQTVFTQAGLFAVESALFRLVESWGVRPDAVIGHSVGEIAAAFAAGAVSLDDAARMVAARGRLMQALPPGGVMVAVAAGEAEVAGLLGEGVELAAVNGPSSVVLSGEHDAVLAVAERLKAQGRKTKQLAVSHAFHSAGMAPMLADFAAEISTVRWRRPQIPLVSNVTGRLADPEELADPGYWAEHVRRPVRFADGITAAVEYGGTLFVELGPGTALTPLVEQTAADVTCVPALRDGRPETHSLLGAMAELFVRGVPVDWARTLPAHVSAAHLDLPTYAFDHQHYWLTVGAQPTDAASLGLAGADHPMLGAVVQLPHSDGMLFTSRLSLRSHPWLADHRIKGLVVVPGTGLVELAVRAGDEAGCTVLDELVVEAPLVVPEHGGVRVQVALGAPDENGSRTVDVHSQREDAGDGTWTRHATGVLSAVPAASAAPEGDFTAWPPPGARPVEIDGGYDLLARAGYAYGDAFRAVRAVWRRGDEVFAEVALPEEQRKEAGGYGIHPALLDAALHAAVLDGLAAAGEPGGPDVRLPFAWNGLVLHAAGASALRVRITQPGPEAMALQAADEAGGLVVTLDSLMDRPVSGEQLESAADITRATSLFRVEWPALPPAQDGRPVPEWVAVADAEQVATLADDVLSGAAAPTAAVLEAVGGPGSDVLALTTRVLDAVRVWLDGGGLEESRLVVVTRGAVAAGDGAVTDAAGAAVWGLVRAAQAENPDRIVLLDLDADRSVDDVLGSVLACAEPQVAVRGTTLSVPRLTRAEVSAPADVFRPDGTVLVTGGTGALGGLLARHLVARHGVRRLVLASRRGQHADGAGVLVDELSAQGATVEVVACDVSDRDQVAALLEARRPTAVVHTAGVADAGVIGTVTPDRLAEVFAPKADAARHLDELTRAMGLELDAFVVYSSVSGVFMGAGSGSYATANAYLDGLMASRRTAGLPGLSLAWGLWEQTTGMAAGTDDLARSRMNRRGGLLPLTPAEGMALFDAAVRTGQSLLVPAKLDLRGVRAEAAAGAGVPHLLRGLVRAARQQAHTGPTGDDRGQLAGRLAALPAEGQAVLLLDLVRAQAADVLGHGSGHPIDPDQGLFEIGFDSLTAIELRNRLRGLTGHRLAPNLVFAHPTPALIAAHLHELLCGAQPAAPVPVSV</sequence>
<dbReference type="Pfam" id="PF21089">
    <property type="entry name" value="PKS_DH_N"/>
    <property type="match status" value="2"/>
</dbReference>
<keyword evidence="6" id="KW-0045">Antibiotic biosynthesis</keyword>
<evidence type="ECO:0000256" key="9">
    <source>
        <dbReference type="PROSITE-ProRule" id="PRU01363"/>
    </source>
</evidence>
<dbReference type="SMART" id="SM00825">
    <property type="entry name" value="PKS_KS"/>
    <property type="match status" value="2"/>
</dbReference>
<organism evidence="14 15">
    <name type="scientific">Streptomyces leeuwenhoekii</name>
    <dbReference type="NCBI Taxonomy" id="1437453"/>
    <lineage>
        <taxon>Bacteria</taxon>
        <taxon>Bacillati</taxon>
        <taxon>Actinomycetota</taxon>
        <taxon>Actinomycetes</taxon>
        <taxon>Kitasatosporales</taxon>
        <taxon>Streptomycetaceae</taxon>
        <taxon>Streptomyces</taxon>
    </lineage>
</organism>
<dbReference type="InterPro" id="IPR032821">
    <property type="entry name" value="PKS_assoc"/>
</dbReference>
<dbReference type="Proteomes" id="UP000035016">
    <property type="component" value="Chromosome Chromosome"/>
</dbReference>
<feature type="domain" description="PKS/mFAS DH" evidence="13">
    <location>
        <begin position="930"/>
        <end position="1208"/>
    </location>
</feature>
<feature type="region of interest" description="C-terminal hotdog fold" evidence="9">
    <location>
        <begin position="2788"/>
        <end position="2931"/>
    </location>
</feature>
<dbReference type="InterPro" id="IPR055123">
    <property type="entry name" value="SpnB-like_Rossmann"/>
</dbReference>
<keyword evidence="4" id="KW-0597">Phosphoprotein</keyword>
<dbReference type="InterPro" id="IPR014030">
    <property type="entry name" value="Ketoacyl_synth_N"/>
</dbReference>
<dbReference type="SUPFAM" id="SSF53901">
    <property type="entry name" value="Thiolase-like"/>
    <property type="match status" value="2"/>
</dbReference>
<dbReference type="InterPro" id="IPR016035">
    <property type="entry name" value="Acyl_Trfase/lysoPLipase"/>
</dbReference>
<keyword evidence="3" id="KW-0596">Phosphopantetheine</keyword>
<feature type="domain" description="PKS/mFAS DH" evidence="13">
    <location>
        <begin position="2649"/>
        <end position="2931"/>
    </location>
</feature>
<evidence type="ECO:0000259" key="13">
    <source>
        <dbReference type="PROSITE" id="PS52019"/>
    </source>
</evidence>
<dbReference type="CDD" id="cd00833">
    <property type="entry name" value="PKS"/>
    <property type="match status" value="2"/>
</dbReference>
<dbReference type="EMBL" id="LN831790">
    <property type="protein sequence ID" value="CQR60493.1"/>
    <property type="molecule type" value="Genomic_DNA"/>
</dbReference>
<dbReference type="SUPFAM" id="SSF51735">
    <property type="entry name" value="NAD(P)-binding Rossmann-fold domains"/>
    <property type="match status" value="4"/>
</dbReference>
<dbReference type="InterPro" id="IPR006162">
    <property type="entry name" value="Ppantetheine_attach_site"/>
</dbReference>
<dbReference type="Pfam" id="PF00550">
    <property type="entry name" value="PP-binding"/>
    <property type="match status" value="2"/>
</dbReference>
<name>A0A0F7VPN4_STRLW</name>
<dbReference type="SUPFAM" id="SSF52151">
    <property type="entry name" value="FabD/lysophospholipase-like"/>
    <property type="match status" value="2"/>
</dbReference>
<evidence type="ECO:0000256" key="10">
    <source>
        <dbReference type="SAM" id="MobiDB-lite"/>
    </source>
</evidence>
<feature type="region of interest" description="N-terminal hotdog fold" evidence="9">
    <location>
        <begin position="2649"/>
        <end position="2773"/>
    </location>
</feature>
<dbReference type="PANTHER" id="PTHR43775:SF51">
    <property type="entry name" value="INACTIVE PHENOLPHTHIOCEROL SYNTHESIS POLYKETIDE SYNTHASE TYPE I PKS1-RELATED"/>
    <property type="match status" value="1"/>
</dbReference>
<dbReference type="InterPro" id="IPR001227">
    <property type="entry name" value="Ac_transferase_dom_sf"/>
</dbReference>
<evidence type="ECO:0000256" key="7">
    <source>
        <dbReference type="ARBA" id="ARBA00023268"/>
    </source>
</evidence>
<evidence type="ECO:0000256" key="8">
    <source>
        <dbReference type="ARBA" id="ARBA00023315"/>
    </source>
</evidence>
<dbReference type="Gene3D" id="3.10.129.110">
    <property type="entry name" value="Polyketide synthase dehydratase"/>
    <property type="match status" value="2"/>
</dbReference>
<feature type="active site" description="Proton donor; for dehydratase activity" evidence="9">
    <location>
        <position position="1126"/>
    </location>
</feature>
<feature type="domain" description="Carrier" evidence="11">
    <location>
        <begin position="1652"/>
        <end position="1727"/>
    </location>
</feature>
<evidence type="ECO:0000256" key="1">
    <source>
        <dbReference type="ARBA" id="ARBA00001957"/>
    </source>
</evidence>
<dbReference type="InterPro" id="IPR049552">
    <property type="entry name" value="PKS_DH_N"/>
</dbReference>
<evidence type="ECO:0000256" key="2">
    <source>
        <dbReference type="ARBA" id="ARBA00004792"/>
    </source>
</evidence>
<dbReference type="InterPro" id="IPR049551">
    <property type="entry name" value="PKS_DH_C"/>
</dbReference>
<reference evidence="14 15" key="1">
    <citation type="submission" date="2015-02" db="EMBL/GenBank/DDBJ databases">
        <authorList>
            <person name="Gomez-Escribano P.J."/>
        </authorList>
    </citation>
    <scope>NUCLEOTIDE SEQUENCE [LARGE SCALE GENOMIC DNA]</scope>
    <source>
        <strain evidence="15">C34 (DSM 42122 / NRRL B-24963)</strain>
    </source>
</reference>
<dbReference type="InterPro" id="IPR014031">
    <property type="entry name" value="Ketoacyl_synth_C"/>
</dbReference>
<evidence type="ECO:0000256" key="5">
    <source>
        <dbReference type="ARBA" id="ARBA00022679"/>
    </source>
</evidence>
<dbReference type="Pfam" id="PF14765">
    <property type="entry name" value="PS-DH"/>
    <property type="match status" value="2"/>
</dbReference>
<accession>A0A0F7VPN4</accession>
<evidence type="ECO:0000256" key="3">
    <source>
        <dbReference type="ARBA" id="ARBA00022450"/>
    </source>
</evidence>
<evidence type="ECO:0000313" key="15">
    <source>
        <dbReference type="Proteomes" id="UP000035016"/>
    </source>
</evidence>
<feature type="compositionally biased region" description="Basic and acidic residues" evidence="10">
    <location>
        <begin position="2744"/>
        <end position="2753"/>
    </location>
</feature>
<evidence type="ECO:0000259" key="12">
    <source>
        <dbReference type="PROSITE" id="PS52004"/>
    </source>
</evidence>
<keyword evidence="5" id="KW-0808">Transferase</keyword>
<feature type="region of interest" description="Disordered" evidence="10">
    <location>
        <begin position="2738"/>
        <end position="2758"/>
    </location>
</feature>
<feature type="region of interest" description="N-terminal hotdog fold" evidence="9">
    <location>
        <begin position="930"/>
        <end position="1051"/>
    </location>
</feature>
<dbReference type="InterPro" id="IPR018201">
    <property type="entry name" value="Ketoacyl_synth_AS"/>
</dbReference>
<dbReference type="Gene3D" id="3.40.47.10">
    <property type="match status" value="2"/>
</dbReference>
<dbReference type="InterPro" id="IPR016036">
    <property type="entry name" value="Malonyl_transacylase_ACP-bd"/>
</dbReference>
<comment type="cofactor">
    <cofactor evidence="1">
        <name>pantetheine 4'-phosphate</name>
        <dbReference type="ChEBI" id="CHEBI:47942"/>
    </cofactor>
</comment>
<dbReference type="GO" id="GO:0006633">
    <property type="term" value="P:fatty acid biosynthetic process"/>
    <property type="evidence" value="ECO:0007669"/>
    <property type="project" value="InterPro"/>
</dbReference>
<dbReference type="GO" id="GO:0004312">
    <property type="term" value="F:fatty acid synthase activity"/>
    <property type="evidence" value="ECO:0007669"/>
    <property type="project" value="TreeGrafter"/>
</dbReference>
<keyword evidence="7" id="KW-0511">Multifunctional enzyme</keyword>
<dbReference type="CDD" id="cd08956">
    <property type="entry name" value="KR_3_FAS_SDR_x"/>
    <property type="match status" value="2"/>
</dbReference>
<dbReference type="Pfam" id="PF00698">
    <property type="entry name" value="Acyl_transf_1"/>
    <property type="match status" value="2"/>
</dbReference>
<dbReference type="PROSITE" id="PS00012">
    <property type="entry name" value="PHOSPHOPANTETHEINE"/>
    <property type="match status" value="2"/>
</dbReference>
<protein>
    <submittedName>
        <fullName evidence="14">Polyketide synthase, type I, modules: 9 and 10</fullName>
    </submittedName>
</protein>
<dbReference type="Pfam" id="PF08990">
    <property type="entry name" value="Docking"/>
    <property type="match status" value="1"/>
</dbReference>
<feature type="region of interest" description="C-terminal hotdog fold" evidence="9">
    <location>
        <begin position="1065"/>
        <end position="1208"/>
    </location>
</feature>
<feature type="domain" description="Ketosynthase family 3 (KS3)" evidence="12">
    <location>
        <begin position="30"/>
        <end position="456"/>
    </location>
</feature>
<dbReference type="Pfam" id="PF08659">
    <property type="entry name" value="KR"/>
    <property type="match status" value="2"/>
</dbReference>
<dbReference type="Pfam" id="PF02801">
    <property type="entry name" value="Ketoacyl-synt_C"/>
    <property type="match status" value="2"/>
</dbReference>
<dbReference type="InterPro" id="IPR020806">
    <property type="entry name" value="PKS_PP-bd"/>
</dbReference>
<dbReference type="Pfam" id="PF22953">
    <property type="entry name" value="SpnB_Rossmann"/>
    <property type="match status" value="2"/>
</dbReference>
<dbReference type="InterPro" id="IPR009081">
    <property type="entry name" value="PP-bd_ACP"/>
</dbReference>
<dbReference type="SMART" id="SM00827">
    <property type="entry name" value="PKS_AT"/>
    <property type="match status" value="2"/>
</dbReference>
<dbReference type="InterPro" id="IPR015083">
    <property type="entry name" value="NorB/c/GfsB-D-like_docking"/>
</dbReference>
<dbReference type="BioCyc" id="MetaCyc:MONOMER-20746"/>
<dbReference type="InterPro" id="IPR020807">
    <property type="entry name" value="PKS_DH"/>
</dbReference>
<dbReference type="PROSITE" id="PS52019">
    <property type="entry name" value="PKS_MFAS_DH"/>
    <property type="match status" value="2"/>
</dbReference>
<comment type="pathway">
    <text evidence="2">Antibiotic biosynthesis.</text>
</comment>
<keyword evidence="8" id="KW-0012">Acyltransferase</keyword>
<gene>
    <name evidence="14" type="primary">cxmE</name>
</gene>
<dbReference type="Gene3D" id="1.10.1200.10">
    <property type="entry name" value="ACP-like"/>
    <property type="match status" value="2"/>
</dbReference>
<evidence type="ECO:0000313" key="14">
    <source>
        <dbReference type="EMBL" id="CQR60493.1"/>
    </source>
</evidence>
<dbReference type="InterPro" id="IPR049900">
    <property type="entry name" value="PKS_mFAS_DH"/>
</dbReference>
<dbReference type="PROSITE" id="PS52004">
    <property type="entry name" value="KS3_2"/>
    <property type="match status" value="2"/>
</dbReference>
<dbReference type="GO" id="GO:0004315">
    <property type="term" value="F:3-oxoacyl-[acyl-carrier-protein] synthase activity"/>
    <property type="evidence" value="ECO:0007669"/>
    <property type="project" value="InterPro"/>
</dbReference>
<feature type="domain" description="Carrier" evidence="11">
    <location>
        <begin position="3400"/>
        <end position="3475"/>
    </location>
</feature>
<evidence type="ECO:0000256" key="6">
    <source>
        <dbReference type="ARBA" id="ARBA00023194"/>
    </source>
</evidence>
<dbReference type="SMART" id="SM01294">
    <property type="entry name" value="PKS_PP_betabranch"/>
    <property type="match status" value="1"/>
</dbReference>
<dbReference type="SUPFAM" id="SSF47336">
    <property type="entry name" value="ACP-like"/>
    <property type="match status" value="2"/>
</dbReference>
<dbReference type="Gene3D" id="3.40.366.10">
    <property type="entry name" value="Malonyl-Coenzyme A Acyl Carrier Protein, domain 2"/>
    <property type="match status" value="2"/>
</dbReference>
<dbReference type="InterPro" id="IPR042104">
    <property type="entry name" value="PKS_dehydratase_sf"/>
</dbReference>
<dbReference type="InterPro" id="IPR020841">
    <property type="entry name" value="PKS_Beta-ketoAc_synthase_dom"/>
</dbReference>
<dbReference type="InterPro" id="IPR050091">
    <property type="entry name" value="PKS_NRPS_Biosynth_Enz"/>
</dbReference>
<dbReference type="InterPro" id="IPR057326">
    <property type="entry name" value="KR_dom"/>
</dbReference>
<dbReference type="InterPro" id="IPR014043">
    <property type="entry name" value="Acyl_transferase_dom"/>
</dbReference>
<dbReference type="InterPro" id="IPR036736">
    <property type="entry name" value="ACP-like_sf"/>
</dbReference>
<dbReference type="Gene3D" id="3.40.50.720">
    <property type="entry name" value="NAD(P)-binding Rossmann-like Domain"/>
    <property type="match status" value="2"/>
</dbReference>
<feature type="active site" description="Proton acceptor; for dehydratase activity" evidence="9">
    <location>
        <position position="2681"/>
    </location>
</feature>
<feature type="domain" description="Ketosynthase family 3 (KS3)" evidence="12">
    <location>
        <begin position="1748"/>
        <end position="2172"/>
    </location>
</feature>